<dbReference type="InterPro" id="IPR009057">
    <property type="entry name" value="Homeodomain-like_sf"/>
</dbReference>
<dbReference type="PROSITE" id="PS50045">
    <property type="entry name" value="SIGMA54_INTERACT_4"/>
    <property type="match status" value="1"/>
</dbReference>
<evidence type="ECO:0000256" key="3">
    <source>
        <dbReference type="ARBA" id="ARBA00023015"/>
    </source>
</evidence>
<evidence type="ECO:0000313" key="7">
    <source>
        <dbReference type="EMBL" id="MEY8763760.1"/>
    </source>
</evidence>
<dbReference type="Pfam" id="PF00158">
    <property type="entry name" value="Sigma54_activat"/>
    <property type="match status" value="1"/>
</dbReference>
<accession>A0ABV4DYD1</accession>
<sequence length="460" mass="52028">MNKKLSMLLMAIDHIHDGIVIVDRSSKIIYVNEAYSRILNVSKHKVLNKFVSEIEPGAAILECLEDREAKVNTMVKVKSVGKEIVVNINPIILNEQLIGAISIFKDITEISLLNKELEKVRKLTGIIYNDSTKSHSSFPKSFSNIIGKSKNFMNCLKLASIVAPTDATVLIEGESGTGKEVIVNAIVNASKKRKVPFVKINCSAIPESLFESELFGYSQGSFSGARKEGKIGKFEIANGGTIFLDEIGEMPLLMQAKLLRVLQSGEIQKIGSNSFDRVDVRIVVATNKDLEHMIEEGKFREDLYFRLNTFKIKVPPLRERGNDIVLLAKHFLRLYCKKYNKNLTFSENVIKTFKKNKWHGNVRQLQSCVEYSVIVCEKNIIEINNLPDEIRNSDMSKNDNLSKSDTLKDIISNIEKKQIINELRKTGGNRSDAMKKLGMCRRTFYRKLKIYGIDPNLYGK</sequence>
<dbReference type="InterPro" id="IPR058031">
    <property type="entry name" value="AAA_lid_NorR"/>
</dbReference>
<dbReference type="PRINTS" id="PR01590">
    <property type="entry name" value="HTHFIS"/>
</dbReference>
<gene>
    <name evidence="7" type="ORF">AB8S09_08920</name>
</gene>
<keyword evidence="3" id="KW-0805">Transcription regulation</keyword>
<evidence type="ECO:0000256" key="2">
    <source>
        <dbReference type="ARBA" id="ARBA00022840"/>
    </source>
</evidence>
<dbReference type="Pfam" id="PF25601">
    <property type="entry name" value="AAA_lid_14"/>
    <property type="match status" value="1"/>
</dbReference>
<dbReference type="InterPro" id="IPR027417">
    <property type="entry name" value="P-loop_NTPase"/>
</dbReference>
<dbReference type="SUPFAM" id="SSF52540">
    <property type="entry name" value="P-loop containing nucleoside triphosphate hydrolases"/>
    <property type="match status" value="1"/>
</dbReference>
<evidence type="ECO:0000259" key="6">
    <source>
        <dbReference type="PROSITE" id="PS50112"/>
    </source>
</evidence>
<evidence type="ECO:0000256" key="4">
    <source>
        <dbReference type="ARBA" id="ARBA00023163"/>
    </source>
</evidence>
<dbReference type="Gene3D" id="1.10.8.60">
    <property type="match status" value="1"/>
</dbReference>
<name>A0ABV4DYD1_9CLOT</name>
<dbReference type="Gene3D" id="1.10.10.60">
    <property type="entry name" value="Homeodomain-like"/>
    <property type="match status" value="1"/>
</dbReference>
<feature type="domain" description="PAS" evidence="6">
    <location>
        <begin position="4"/>
        <end position="49"/>
    </location>
</feature>
<evidence type="ECO:0000256" key="1">
    <source>
        <dbReference type="ARBA" id="ARBA00022741"/>
    </source>
</evidence>
<dbReference type="Gene3D" id="3.30.450.20">
    <property type="entry name" value="PAS domain"/>
    <property type="match status" value="1"/>
</dbReference>
<dbReference type="PANTHER" id="PTHR32071:SF57">
    <property type="entry name" value="C4-DICARBOXYLATE TRANSPORT TRANSCRIPTIONAL REGULATORY PROTEIN DCTD"/>
    <property type="match status" value="1"/>
</dbReference>
<proteinExistence type="predicted"/>
<dbReference type="InterPro" id="IPR000014">
    <property type="entry name" value="PAS"/>
</dbReference>
<dbReference type="PROSITE" id="PS00676">
    <property type="entry name" value="SIGMA54_INTERACT_2"/>
    <property type="match status" value="1"/>
</dbReference>
<dbReference type="SMART" id="SM00382">
    <property type="entry name" value="AAA"/>
    <property type="match status" value="1"/>
</dbReference>
<dbReference type="NCBIfam" id="TIGR00229">
    <property type="entry name" value="sensory_box"/>
    <property type="match status" value="1"/>
</dbReference>
<dbReference type="Pfam" id="PF13426">
    <property type="entry name" value="PAS_9"/>
    <property type="match status" value="1"/>
</dbReference>
<evidence type="ECO:0000259" key="5">
    <source>
        <dbReference type="PROSITE" id="PS50045"/>
    </source>
</evidence>
<dbReference type="PROSITE" id="PS00675">
    <property type="entry name" value="SIGMA54_INTERACT_1"/>
    <property type="match status" value="1"/>
</dbReference>
<organism evidence="7 8">
    <name type="scientific">Clostridium lapidicellarium</name>
    <dbReference type="NCBI Taxonomy" id="3240931"/>
    <lineage>
        <taxon>Bacteria</taxon>
        <taxon>Bacillati</taxon>
        <taxon>Bacillota</taxon>
        <taxon>Clostridia</taxon>
        <taxon>Eubacteriales</taxon>
        <taxon>Clostridiaceae</taxon>
        <taxon>Clostridium</taxon>
    </lineage>
</organism>
<dbReference type="SUPFAM" id="SSF55785">
    <property type="entry name" value="PYP-like sensor domain (PAS domain)"/>
    <property type="match status" value="1"/>
</dbReference>
<dbReference type="Proteomes" id="UP001565220">
    <property type="component" value="Unassembled WGS sequence"/>
</dbReference>
<dbReference type="CDD" id="cd00130">
    <property type="entry name" value="PAS"/>
    <property type="match status" value="1"/>
</dbReference>
<dbReference type="PANTHER" id="PTHR32071">
    <property type="entry name" value="TRANSCRIPTIONAL REGULATORY PROTEIN"/>
    <property type="match status" value="1"/>
</dbReference>
<dbReference type="PROSITE" id="PS50112">
    <property type="entry name" value="PAS"/>
    <property type="match status" value="1"/>
</dbReference>
<keyword evidence="1" id="KW-0547">Nucleotide-binding</keyword>
<dbReference type="SUPFAM" id="SSF46689">
    <property type="entry name" value="Homeodomain-like"/>
    <property type="match status" value="1"/>
</dbReference>
<dbReference type="InterPro" id="IPR025662">
    <property type="entry name" value="Sigma_54_int_dom_ATP-bd_1"/>
</dbReference>
<comment type="caution">
    <text evidence="7">The sequence shown here is derived from an EMBL/GenBank/DDBJ whole genome shotgun (WGS) entry which is preliminary data.</text>
</comment>
<keyword evidence="4" id="KW-0804">Transcription</keyword>
<dbReference type="EMBL" id="JBGFFE010000011">
    <property type="protein sequence ID" value="MEY8763760.1"/>
    <property type="molecule type" value="Genomic_DNA"/>
</dbReference>
<dbReference type="InterPro" id="IPR025943">
    <property type="entry name" value="Sigma_54_int_dom_ATP-bd_2"/>
</dbReference>
<dbReference type="RefSeq" id="WP_369868970.1">
    <property type="nucleotide sequence ID" value="NZ_JBGFFE010000011.1"/>
</dbReference>
<dbReference type="InterPro" id="IPR003593">
    <property type="entry name" value="AAA+_ATPase"/>
</dbReference>
<dbReference type="Gene3D" id="3.40.50.300">
    <property type="entry name" value="P-loop containing nucleotide triphosphate hydrolases"/>
    <property type="match status" value="1"/>
</dbReference>
<dbReference type="InterPro" id="IPR002197">
    <property type="entry name" value="HTH_Fis"/>
</dbReference>
<feature type="domain" description="Sigma-54 factor interaction" evidence="5">
    <location>
        <begin position="145"/>
        <end position="374"/>
    </location>
</feature>
<dbReference type="Pfam" id="PF02954">
    <property type="entry name" value="HTH_8"/>
    <property type="match status" value="1"/>
</dbReference>
<dbReference type="InterPro" id="IPR002078">
    <property type="entry name" value="Sigma_54_int"/>
</dbReference>
<dbReference type="CDD" id="cd00009">
    <property type="entry name" value="AAA"/>
    <property type="match status" value="1"/>
</dbReference>
<protein>
    <submittedName>
        <fullName evidence="7">Sigma-54 interaction domain-containing protein</fullName>
    </submittedName>
</protein>
<keyword evidence="2" id="KW-0067">ATP-binding</keyword>
<dbReference type="SMART" id="SM00091">
    <property type="entry name" value="PAS"/>
    <property type="match status" value="1"/>
</dbReference>
<evidence type="ECO:0000313" key="8">
    <source>
        <dbReference type="Proteomes" id="UP001565220"/>
    </source>
</evidence>
<dbReference type="InterPro" id="IPR035965">
    <property type="entry name" value="PAS-like_dom_sf"/>
</dbReference>
<reference evidence="7 8" key="1">
    <citation type="submission" date="2024-08" db="EMBL/GenBank/DDBJ databases">
        <title>Clostridium lapicellarii sp. nov., and Clostridium renhuaiense sp. nov., two species isolated from the mud in a fermentation cellar used for producing sauce-flavour Chinese liquors.</title>
        <authorList>
            <person name="Yang F."/>
            <person name="Wang H."/>
            <person name="Chen L.Q."/>
            <person name="Zhou N."/>
            <person name="Lu J.J."/>
            <person name="Pu X.X."/>
            <person name="Wan B."/>
            <person name="Wang L."/>
            <person name="Liu S.J."/>
        </authorList>
    </citation>
    <scope>NUCLEOTIDE SEQUENCE [LARGE SCALE GENOMIC DNA]</scope>
    <source>
        <strain evidence="7 8">MT-113</strain>
    </source>
</reference>
<keyword evidence="8" id="KW-1185">Reference proteome</keyword>